<dbReference type="Proteomes" id="UP000233837">
    <property type="component" value="Unassembled WGS sequence"/>
</dbReference>
<gene>
    <name evidence="2" type="ORF">MA16_Dca006221</name>
</gene>
<accession>A0A2I0X4U3</accession>
<feature type="signal peptide" evidence="1">
    <location>
        <begin position="1"/>
        <end position="17"/>
    </location>
</feature>
<feature type="chain" id="PRO_5014116821" evidence="1">
    <location>
        <begin position="18"/>
        <end position="558"/>
    </location>
</feature>
<name>A0A2I0X4U3_9ASPA</name>
<organism evidence="2 3">
    <name type="scientific">Dendrobium catenatum</name>
    <dbReference type="NCBI Taxonomy" id="906689"/>
    <lineage>
        <taxon>Eukaryota</taxon>
        <taxon>Viridiplantae</taxon>
        <taxon>Streptophyta</taxon>
        <taxon>Embryophyta</taxon>
        <taxon>Tracheophyta</taxon>
        <taxon>Spermatophyta</taxon>
        <taxon>Magnoliopsida</taxon>
        <taxon>Liliopsida</taxon>
        <taxon>Asparagales</taxon>
        <taxon>Orchidaceae</taxon>
        <taxon>Epidendroideae</taxon>
        <taxon>Malaxideae</taxon>
        <taxon>Dendrobiinae</taxon>
        <taxon>Dendrobium</taxon>
    </lineage>
</organism>
<reference evidence="2 3" key="1">
    <citation type="journal article" date="2016" name="Sci. Rep.">
        <title>The Dendrobium catenatum Lindl. genome sequence provides insights into polysaccharide synthase, floral development and adaptive evolution.</title>
        <authorList>
            <person name="Zhang G.Q."/>
            <person name="Xu Q."/>
            <person name="Bian C."/>
            <person name="Tsai W.C."/>
            <person name="Yeh C.M."/>
            <person name="Liu K.W."/>
            <person name="Yoshida K."/>
            <person name="Zhang L.S."/>
            <person name="Chang S.B."/>
            <person name="Chen F."/>
            <person name="Shi Y."/>
            <person name="Su Y.Y."/>
            <person name="Zhang Y.Q."/>
            <person name="Chen L.J."/>
            <person name="Yin Y."/>
            <person name="Lin M."/>
            <person name="Huang H."/>
            <person name="Deng H."/>
            <person name="Wang Z.W."/>
            <person name="Zhu S.L."/>
            <person name="Zhao X."/>
            <person name="Deng C."/>
            <person name="Niu S.C."/>
            <person name="Huang J."/>
            <person name="Wang M."/>
            <person name="Liu G.H."/>
            <person name="Yang H.J."/>
            <person name="Xiao X.J."/>
            <person name="Hsiao Y.Y."/>
            <person name="Wu W.L."/>
            <person name="Chen Y.Y."/>
            <person name="Mitsuda N."/>
            <person name="Ohme-Takagi M."/>
            <person name="Luo Y.B."/>
            <person name="Van de Peer Y."/>
            <person name="Liu Z.J."/>
        </authorList>
    </citation>
    <scope>NUCLEOTIDE SEQUENCE [LARGE SCALE GENOMIC DNA]</scope>
    <source>
        <tissue evidence="2">The whole plant</tissue>
    </source>
</reference>
<keyword evidence="1" id="KW-0732">Signal</keyword>
<sequence>MWILLIMLPCIINVLNQEKSTLVPIANEIDNIAHASSSNLILAANSRIFQDEGWSSRDPDPLAHEKWKDVIPVNSSDNLVIVLDLGEIESAKAKDLPNMNGLVNANIDPIFQKTSSPLISINNCFERFGKNISTVEDGVFYLEGIQPSVELSGNLQNDDLFLTDHYHCDAYTDTEVEINAKCYSREDHDLSFSKGRGPFLVVSLQELCGDLFLGVGTGFGLLVLAAVYALLLAFSAVSGSGLPSGAFVYFLVCCPVVDGSSQRNPSPLEQEMWQNALPVDSTGNLEVVLDLGDIESSKGIKNNISTVENGVHFMEGDMPPPEGTVGTLNDNKYLLTDRYHYDAYTDTEVDIFAKCYVIEDHDLSFSEGHGFCNFLGDDDQVNTYSSTSEVEPNTINMDDLAKEQEVNINPLSHIDSDPLNVNDQNFVPILNNESLFVESHLEDVLVNTTVQEDEILQKCCYYSGPLSEQSGKKVGTVVLNETNVEGGVIFEERDLPRSKGKFGMSYENSFPINDYYNSDVFTDIEDMDMLAKCFARDDNDASCTKSHRRRGRKPKAMV</sequence>
<reference evidence="2 3" key="2">
    <citation type="journal article" date="2017" name="Nature">
        <title>The Apostasia genome and the evolution of orchids.</title>
        <authorList>
            <person name="Zhang G.Q."/>
            <person name="Liu K.W."/>
            <person name="Li Z."/>
            <person name="Lohaus R."/>
            <person name="Hsiao Y.Y."/>
            <person name="Niu S.C."/>
            <person name="Wang J.Y."/>
            <person name="Lin Y.C."/>
            <person name="Xu Q."/>
            <person name="Chen L.J."/>
            <person name="Yoshida K."/>
            <person name="Fujiwara S."/>
            <person name="Wang Z.W."/>
            <person name="Zhang Y.Q."/>
            <person name="Mitsuda N."/>
            <person name="Wang M."/>
            <person name="Liu G.H."/>
            <person name="Pecoraro L."/>
            <person name="Huang H.X."/>
            <person name="Xiao X.J."/>
            <person name="Lin M."/>
            <person name="Wu X.Y."/>
            <person name="Wu W.L."/>
            <person name="Chen Y.Y."/>
            <person name="Chang S.B."/>
            <person name="Sakamoto S."/>
            <person name="Ohme-Takagi M."/>
            <person name="Yagi M."/>
            <person name="Zeng S.J."/>
            <person name="Shen C.Y."/>
            <person name="Yeh C.M."/>
            <person name="Luo Y.B."/>
            <person name="Tsai W.C."/>
            <person name="Van de Peer Y."/>
            <person name="Liu Z.J."/>
        </authorList>
    </citation>
    <scope>NUCLEOTIDE SEQUENCE [LARGE SCALE GENOMIC DNA]</scope>
    <source>
        <tissue evidence="2">The whole plant</tissue>
    </source>
</reference>
<protein>
    <submittedName>
        <fullName evidence="2">Uncharacterized protein</fullName>
    </submittedName>
</protein>
<evidence type="ECO:0000313" key="2">
    <source>
        <dbReference type="EMBL" id="PKU82923.1"/>
    </source>
</evidence>
<evidence type="ECO:0000313" key="3">
    <source>
        <dbReference type="Proteomes" id="UP000233837"/>
    </source>
</evidence>
<dbReference type="AlphaFoldDB" id="A0A2I0X4U3"/>
<dbReference type="EMBL" id="KZ502155">
    <property type="protein sequence ID" value="PKU82923.1"/>
    <property type="molecule type" value="Genomic_DNA"/>
</dbReference>
<evidence type="ECO:0000256" key="1">
    <source>
        <dbReference type="SAM" id="SignalP"/>
    </source>
</evidence>
<keyword evidence="3" id="KW-1185">Reference proteome</keyword>
<proteinExistence type="predicted"/>